<evidence type="ECO:0000259" key="1">
    <source>
        <dbReference type="Pfam" id="PF01636"/>
    </source>
</evidence>
<dbReference type="CDD" id="cd05155">
    <property type="entry name" value="APH_ChoK_like_1"/>
    <property type="match status" value="1"/>
</dbReference>
<proteinExistence type="predicted"/>
<comment type="caution">
    <text evidence="2">The sequence shown here is derived from an EMBL/GenBank/DDBJ whole genome shotgun (WGS) entry which is preliminary data.</text>
</comment>
<dbReference type="InterPro" id="IPR011009">
    <property type="entry name" value="Kinase-like_dom_sf"/>
</dbReference>
<reference evidence="2 3" key="1">
    <citation type="submission" date="2023-05" db="EMBL/GenBank/DDBJ databases">
        <authorList>
            <person name="Guo Y."/>
        </authorList>
    </citation>
    <scope>NUCLEOTIDE SEQUENCE [LARGE SCALE GENOMIC DNA]</scope>
    <source>
        <strain evidence="2 3">GR2756</strain>
    </source>
</reference>
<accession>A0ABU3Q550</accession>
<dbReference type="Proteomes" id="UP001259572">
    <property type="component" value="Unassembled WGS sequence"/>
</dbReference>
<keyword evidence="2" id="KW-0808">Transferase</keyword>
<organism evidence="2 3">
    <name type="scientific">Sphingosinicella rhizophila</name>
    <dbReference type="NCBI Taxonomy" id="3050082"/>
    <lineage>
        <taxon>Bacteria</taxon>
        <taxon>Pseudomonadati</taxon>
        <taxon>Pseudomonadota</taxon>
        <taxon>Alphaproteobacteria</taxon>
        <taxon>Sphingomonadales</taxon>
        <taxon>Sphingosinicellaceae</taxon>
        <taxon>Sphingosinicella</taxon>
    </lineage>
</organism>
<dbReference type="Gene3D" id="3.30.200.20">
    <property type="entry name" value="Phosphorylase Kinase, domain 1"/>
    <property type="match status" value="1"/>
</dbReference>
<name>A0ABU3Q550_9SPHN</name>
<dbReference type="InterPro" id="IPR051678">
    <property type="entry name" value="AGP_Transferase"/>
</dbReference>
<dbReference type="PANTHER" id="PTHR21310:SF42">
    <property type="entry name" value="BIFUNCTIONAL AAC_APH"/>
    <property type="match status" value="1"/>
</dbReference>
<protein>
    <submittedName>
        <fullName evidence="2">Aminoglycoside phosphotransferase family protein</fullName>
        <ecNumber evidence="2">2.7.-.-</ecNumber>
    </submittedName>
</protein>
<gene>
    <name evidence="2" type="ORF">RQX22_06185</name>
</gene>
<dbReference type="EC" id="2.7.-.-" evidence="2"/>
<dbReference type="Pfam" id="PF01636">
    <property type="entry name" value="APH"/>
    <property type="match status" value="1"/>
</dbReference>
<evidence type="ECO:0000313" key="3">
    <source>
        <dbReference type="Proteomes" id="UP001259572"/>
    </source>
</evidence>
<dbReference type="InterPro" id="IPR002575">
    <property type="entry name" value="Aminoglycoside_PTrfase"/>
</dbReference>
<feature type="domain" description="Aminoglycoside phosphotransferase" evidence="1">
    <location>
        <begin position="44"/>
        <end position="268"/>
    </location>
</feature>
<keyword evidence="3" id="KW-1185">Reference proteome</keyword>
<dbReference type="Gene3D" id="3.90.1200.10">
    <property type="match status" value="1"/>
</dbReference>
<sequence length="304" mass="33275">MAESDGMDWEHEVSTDATLAGELVAEQFEEWSRLPVIHVDAVSTDNDIYRLGDHLALRLPRRGSAVAAIDKEHTWLPRLAASLPLKIPLPIARGQPSRGYPFPWSVVEWLDGAPVGAVDAKDSSNIAYDLARFILALHGNDAAGGPVAGEHNHWRGAPLNALDVELRRRFTLMADIPDIGEIIAAWERGLAVDVWAGPLVWVHGDLKGSNLLLRNEALHGVLDWGLTGVGDPACDLSAAWSLFRGNARAAFREAVEVDNATWARGRAWALIEGVLALSYYRGRQEDLAQAGRRVLDQVLADERD</sequence>
<dbReference type="EMBL" id="JAVUPU010000003">
    <property type="protein sequence ID" value="MDT9598536.1"/>
    <property type="molecule type" value="Genomic_DNA"/>
</dbReference>
<dbReference type="SUPFAM" id="SSF56112">
    <property type="entry name" value="Protein kinase-like (PK-like)"/>
    <property type="match status" value="1"/>
</dbReference>
<dbReference type="PANTHER" id="PTHR21310">
    <property type="entry name" value="AMINOGLYCOSIDE PHOSPHOTRANSFERASE-RELATED-RELATED"/>
    <property type="match status" value="1"/>
</dbReference>
<dbReference type="GO" id="GO:0016740">
    <property type="term" value="F:transferase activity"/>
    <property type="evidence" value="ECO:0007669"/>
    <property type="project" value="UniProtKB-KW"/>
</dbReference>
<evidence type="ECO:0000313" key="2">
    <source>
        <dbReference type="EMBL" id="MDT9598536.1"/>
    </source>
</evidence>